<dbReference type="Proteomes" id="UP000001610">
    <property type="component" value="Unassembled WGS sequence"/>
</dbReference>
<evidence type="ECO:0000256" key="1">
    <source>
        <dbReference type="SAM" id="MobiDB-lite"/>
    </source>
</evidence>
<proteinExistence type="predicted"/>
<dbReference type="KEGG" id="cmt:CCM_08380"/>
<dbReference type="AlphaFoldDB" id="G3JR41"/>
<reference evidence="2 3" key="1">
    <citation type="journal article" date="2011" name="Genome Biol.">
        <title>Genome sequence of the insect pathogenic fungus Cordyceps militaris, a valued traditional Chinese medicine.</title>
        <authorList>
            <person name="Zheng P."/>
            <person name="Xia Y."/>
            <person name="Xiao G."/>
            <person name="Xiong C."/>
            <person name="Hu X."/>
            <person name="Zhang S."/>
            <person name="Zheng H."/>
            <person name="Huang Y."/>
            <person name="Zhou Y."/>
            <person name="Wang S."/>
            <person name="Zhao G.P."/>
            <person name="Liu X."/>
            <person name="St Leger R.J."/>
            <person name="Wang C."/>
        </authorList>
    </citation>
    <scope>NUCLEOTIDE SEQUENCE [LARGE SCALE GENOMIC DNA]</scope>
    <source>
        <strain evidence="2 3">CM01</strain>
    </source>
</reference>
<protein>
    <submittedName>
        <fullName evidence="2">Uncharacterized protein</fullName>
    </submittedName>
</protein>
<accession>G3JR41</accession>
<organism evidence="2 3">
    <name type="scientific">Cordyceps militaris (strain CM01)</name>
    <name type="common">Caterpillar fungus</name>
    <dbReference type="NCBI Taxonomy" id="983644"/>
    <lineage>
        <taxon>Eukaryota</taxon>
        <taxon>Fungi</taxon>
        <taxon>Dikarya</taxon>
        <taxon>Ascomycota</taxon>
        <taxon>Pezizomycotina</taxon>
        <taxon>Sordariomycetes</taxon>
        <taxon>Hypocreomycetidae</taxon>
        <taxon>Hypocreales</taxon>
        <taxon>Cordycipitaceae</taxon>
        <taxon>Cordyceps</taxon>
    </lineage>
</organism>
<dbReference type="EMBL" id="JH126405">
    <property type="protein sequence ID" value="EGX88337.1"/>
    <property type="molecule type" value="Genomic_DNA"/>
</dbReference>
<sequence length="78" mass="8341">MTDHDSLLSSRVIFESLTSISLPLGAKTPDGCADGSKHSRPSGRARPSLVIRTASQQAPVLPWSGSRHYPSAVSWTSH</sequence>
<dbReference type="HOGENOM" id="CLU_2621953_0_0_1"/>
<dbReference type="InParanoid" id="G3JR41"/>
<dbReference type="RefSeq" id="XP_006673582.1">
    <property type="nucleotide sequence ID" value="XM_006673519.1"/>
</dbReference>
<gene>
    <name evidence="2" type="ORF">CCM_08380</name>
</gene>
<name>G3JR41_CORMM</name>
<evidence type="ECO:0000313" key="2">
    <source>
        <dbReference type="EMBL" id="EGX88337.1"/>
    </source>
</evidence>
<dbReference type="VEuPathDB" id="FungiDB:CCM_08380"/>
<evidence type="ECO:0000313" key="3">
    <source>
        <dbReference type="Proteomes" id="UP000001610"/>
    </source>
</evidence>
<dbReference type="GeneID" id="18170388"/>
<feature type="region of interest" description="Disordered" evidence="1">
    <location>
        <begin position="23"/>
        <end position="47"/>
    </location>
</feature>
<keyword evidence="3" id="KW-1185">Reference proteome</keyword>